<organism evidence="3 5">
    <name type="scientific">Actinobacillus seminis</name>
    <dbReference type="NCBI Taxonomy" id="722"/>
    <lineage>
        <taxon>Bacteria</taxon>
        <taxon>Pseudomonadati</taxon>
        <taxon>Pseudomonadota</taxon>
        <taxon>Gammaproteobacteria</taxon>
        <taxon>Pasteurellales</taxon>
        <taxon>Pasteurellaceae</taxon>
        <taxon>Actinobacillus</taxon>
    </lineage>
</organism>
<evidence type="ECO:0000313" key="5">
    <source>
        <dbReference type="Proteomes" id="UP000254507"/>
    </source>
</evidence>
<evidence type="ECO:0000259" key="1">
    <source>
        <dbReference type="Pfam" id="PF06381"/>
    </source>
</evidence>
<dbReference type="EMBL" id="UFSB01000001">
    <property type="protein sequence ID" value="SUU36727.1"/>
    <property type="molecule type" value="Genomic_DNA"/>
</dbReference>
<reference evidence="3 5" key="2">
    <citation type="submission" date="2018-06" db="EMBL/GenBank/DDBJ databases">
        <authorList>
            <consortium name="Pathogen Informatics"/>
            <person name="Doyle S."/>
        </authorList>
    </citation>
    <scope>NUCLEOTIDE SEQUENCE [LARGE SCALE GENOMIC DNA]</scope>
    <source>
        <strain evidence="3 5">NCTC10851</strain>
    </source>
</reference>
<evidence type="ECO:0000313" key="4">
    <source>
        <dbReference type="Proteomes" id="UP000215738"/>
    </source>
</evidence>
<dbReference type="EMBL" id="NLFK01000005">
    <property type="protein sequence ID" value="OZN24862.1"/>
    <property type="molecule type" value="Genomic_DNA"/>
</dbReference>
<dbReference type="InParanoid" id="A0A263HCV3"/>
<feature type="domain" description="Anti-CBASS protein Acb1-like N-terminal" evidence="1">
    <location>
        <begin position="93"/>
        <end position="247"/>
    </location>
</feature>
<dbReference type="AlphaFoldDB" id="A0A263HCV3"/>
<gene>
    <name evidence="2" type="ORF">CFY87_05870</name>
    <name evidence="3" type="ORF">NCTC10851_01323</name>
</gene>
<name>A0A263HCV3_9PAST</name>
<evidence type="ECO:0000313" key="3">
    <source>
        <dbReference type="EMBL" id="SUU36727.1"/>
    </source>
</evidence>
<sequence length="249" mass="28542">MFGFFKKIKAPDEVEEKKEYSYYSSGHFHHQYKNDFFINQLDELVNANNKLQASLVAGQDSNGDSSLKMPTERPSAISIALANWYAGKSFIGYQMCAILSQNWLIGKACSTPARDATRNGFNIVTVNGDDIPDETIKIIQKFDKKFKIKKNCEEFVRLGRIFGIRIAIFDIDSSDPDFYEKPFNIDGVEPNSYKGIIQVDPYWCIPILVSGELNNPATQYFYDPTYWQINGKKYHRSHLIIFRNEEVAG</sequence>
<reference evidence="2 4" key="1">
    <citation type="submission" date="2017-07" db="EMBL/GenBank/DDBJ databases">
        <title>Virulence factors identified in Actinobacillus seminis.</title>
        <authorList>
            <person name="Negrete-Abascal E."/>
            <person name="Vaca-Pacheco S."/>
            <person name="Montes-Garcia F."/>
            <person name="Leyto-Gil A.M."/>
            <person name="Fragoso-Garcia E."/>
            <person name="Carvente-Garcia R."/>
            <person name="Perez-Agueros S."/>
            <person name="Castelan-Sanchez H.G."/>
            <person name="Garcia-Molina A."/>
            <person name="Villamar T.E."/>
            <person name="Vazquez-Cruz C."/>
        </authorList>
    </citation>
    <scope>NUCLEOTIDE SEQUENCE [LARGE SCALE GENOMIC DNA]</scope>
    <source>
        <strain evidence="2 4">ATCC 15768</strain>
    </source>
</reference>
<dbReference type="Proteomes" id="UP000215738">
    <property type="component" value="Unassembled WGS sequence"/>
</dbReference>
<evidence type="ECO:0000313" key="2">
    <source>
        <dbReference type="EMBL" id="OZN24862.1"/>
    </source>
</evidence>
<dbReference type="Pfam" id="PF06381">
    <property type="entry name" value="Phage_portal_3"/>
    <property type="match status" value="1"/>
</dbReference>
<protein>
    <submittedName>
        <fullName evidence="3">Phage-associated protein, HI1409 family</fullName>
    </submittedName>
</protein>
<dbReference type="RefSeq" id="WP_094946315.1">
    <property type="nucleotide sequence ID" value="NZ_NLFK01000005.1"/>
</dbReference>
<dbReference type="OrthoDB" id="2019396at2"/>
<accession>A0A263HCV3</accession>
<dbReference type="InterPro" id="IPR024459">
    <property type="entry name" value="Acb1-like_N"/>
</dbReference>
<proteinExistence type="predicted"/>
<keyword evidence="4" id="KW-1185">Reference proteome</keyword>
<dbReference type="Proteomes" id="UP000254507">
    <property type="component" value="Unassembled WGS sequence"/>
</dbReference>